<dbReference type="RefSeq" id="WP_100253953.1">
    <property type="nucleotide sequence ID" value="NZ_CP024870.1"/>
</dbReference>
<accession>A0A2K8KFB6</accession>
<keyword evidence="1" id="KW-0812">Transmembrane</keyword>
<name>A0A2K8KFB6_9MOLU</name>
<feature type="transmembrane region" description="Helical" evidence="1">
    <location>
        <begin position="73"/>
        <end position="92"/>
    </location>
</feature>
<reference evidence="2 3" key="1">
    <citation type="submission" date="2017-11" db="EMBL/GenBank/DDBJ databases">
        <title>Complete genome sequence of Spiroplasma clarkii CN-5 (DSM 19994).</title>
        <authorList>
            <person name="Tsai Y.-M."/>
            <person name="Chang A."/>
            <person name="Lo W.-S."/>
            <person name="Kuo C.-H."/>
        </authorList>
    </citation>
    <scope>NUCLEOTIDE SEQUENCE [LARGE SCALE GENOMIC DNA]</scope>
    <source>
        <strain evidence="2 3">CN-5</strain>
    </source>
</reference>
<gene>
    <name evidence="2" type="ORF">SCLAR_v1c00520</name>
</gene>
<feature type="transmembrane region" description="Helical" evidence="1">
    <location>
        <begin position="99"/>
        <end position="121"/>
    </location>
</feature>
<proteinExistence type="predicted"/>
<evidence type="ECO:0000256" key="1">
    <source>
        <dbReference type="SAM" id="Phobius"/>
    </source>
</evidence>
<evidence type="ECO:0000313" key="2">
    <source>
        <dbReference type="EMBL" id="ATX70387.1"/>
    </source>
</evidence>
<feature type="transmembrane region" description="Helical" evidence="1">
    <location>
        <begin position="12"/>
        <end position="31"/>
    </location>
</feature>
<feature type="transmembrane region" description="Helical" evidence="1">
    <location>
        <begin position="133"/>
        <end position="153"/>
    </location>
</feature>
<keyword evidence="1" id="KW-1133">Transmembrane helix</keyword>
<keyword evidence="3" id="KW-1185">Reference proteome</keyword>
<keyword evidence="1" id="KW-0472">Membrane</keyword>
<dbReference type="EMBL" id="CP024870">
    <property type="protein sequence ID" value="ATX70387.1"/>
    <property type="molecule type" value="Genomic_DNA"/>
</dbReference>
<evidence type="ECO:0000313" key="3">
    <source>
        <dbReference type="Proteomes" id="UP000231179"/>
    </source>
</evidence>
<organism evidence="2 3">
    <name type="scientific">Spiroplasma clarkii</name>
    <dbReference type="NCBI Taxonomy" id="2139"/>
    <lineage>
        <taxon>Bacteria</taxon>
        <taxon>Bacillati</taxon>
        <taxon>Mycoplasmatota</taxon>
        <taxon>Mollicutes</taxon>
        <taxon>Entomoplasmatales</taxon>
        <taxon>Spiroplasmataceae</taxon>
        <taxon>Spiroplasma</taxon>
    </lineage>
</organism>
<sequence>MKTKVNFSKWNFYVSILIVGIFILFVTIHIASDLAYNTTNANERALNAGLVTGTQEFIDFVDEVVNSTIKNWIIQYLAATSFAITYLIYVMFATSKIQVGYLFVGVWLIVWFAFAFAPIILNKKFTWYDGIDVAVFIAILGSLFFVVKDLYTLKTHTNYLKMKNQIKKI</sequence>
<protein>
    <submittedName>
        <fullName evidence="2">Uncharacterized protein</fullName>
    </submittedName>
</protein>
<dbReference type="Proteomes" id="UP000231179">
    <property type="component" value="Chromosome"/>
</dbReference>
<dbReference type="AlphaFoldDB" id="A0A2K8KFB6"/>